<dbReference type="Proteomes" id="UP001501565">
    <property type="component" value="Unassembled WGS sequence"/>
</dbReference>
<evidence type="ECO:0000313" key="3">
    <source>
        <dbReference type="Proteomes" id="UP001501565"/>
    </source>
</evidence>
<dbReference type="RefSeq" id="WP_344797817.1">
    <property type="nucleotide sequence ID" value="NZ_BAABBN010000006.1"/>
</dbReference>
<dbReference type="EMBL" id="BAABBN010000006">
    <property type="protein sequence ID" value="GAA3922816.1"/>
    <property type="molecule type" value="Genomic_DNA"/>
</dbReference>
<keyword evidence="3" id="KW-1185">Reference proteome</keyword>
<proteinExistence type="predicted"/>
<organism evidence="2 3">
    <name type="scientific">Litoribacillus peritrichatus</name>
    <dbReference type="NCBI Taxonomy" id="718191"/>
    <lineage>
        <taxon>Bacteria</taxon>
        <taxon>Pseudomonadati</taxon>
        <taxon>Pseudomonadota</taxon>
        <taxon>Gammaproteobacteria</taxon>
        <taxon>Oceanospirillales</taxon>
        <taxon>Oceanospirillaceae</taxon>
        <taxon>Litoribacillus</taxon>
    </lineage>
</organism>
<sequence>MSYGVLVGLHLLCGSIFIGIVAFEVLILEGIRPHLPARTMALVEQGIHLRGRKIMPWVVVTLFASGITMAYQHYSNIGWPFDSSFGTLLAVKILLALSVLVHFIIAMKHSICGDMTSKRFKYTHLSVFAHMLAIIFLAKGMYYIQW</sequence>
<evidence type="ECO:0000313" key="2">
    <source>
        <dbReference type="EMBL" id="GAA3922816.1"/>
    </source>
</evidence>
<dbReference type="InterPro" id="IPR007418">
    <property type="entry name" value="DUF474"/>
</dbReference>
<dbReference type="PIRSF" id="PIRSF015875">
    <property type="entry name" value="UCP015875"/>
    <property type="match status" value="1"/>
</dbReference>
<accession>A0ABP7MK25</accession>
<gene>
    <name evidence="2" type="ORF">GCM10022277_18430</name>
</gene>
<keyword evidence="1" id="KW-0472">Membrane</keyword>
<reference evidence="3" key="1">
    <citation type="journal article" date="2019" name="Int. J. Syst. Evol. Microbiol.">
        <title>The Global Catalogue of Microorganisms (GCM) 10K type strain sequencing project: providing services to taxonomists for standard genome sequencing and annotation.</title>
        <authorList>
            <consortium name="The Broad Institute Genomics Platform"/>
            <consortium name="The Broad Institute Genome Sequencing Center for Infectious Disease"/>
            <person name="Wu L."/>
            <person name="Ma J."/>
        </authorList>
    </citation>
    <scope>NUCLEOTIDE SEQUENCE [LARGE SCALE GENOMIC DNA]</scope>
    <source>
        <strain evidence="3">JCM 17551</strain>
    </source>
</reference>
<feature type="transmembrane region" description="Helical" evidence="1">
    <location>
        <begin position="85"/>
        <end position="105"/>
    </location>
</feature>
<evidence type="ECO:0000256" key="1">
    <source>
        <dbReference type="SAM" id="Phobius"/>
    </source>
</evidence>
<keyword evidence="1" id="KW-0812">Transmembrane</keyword>
<keyword evidence="1" id="KW-1133">Transmembrane helix</keyword>
<comment type="caution">
    <text evidence="2">The sequence shown here is derived from an EMBL/GenBank/DDBJ whole genome shotgun (WGS) entry which is preliminary data.</text>
</comment>
<feature type="transmembrane region" description="Helical" evidence="1">
    <location>
        <begin position="125"/>
        <end position="144"/>
    </location>
</feature>
<protein>
    <submittedName>
        <fullName evidence="2">Membrane protein</fullName>
    </submittedName>
</protein>
<feature type="transmembrane region" description="Helical" evidence="1">
    <location>
        <begin position="6"/>
        <end position="28"/>
    </location>
</feature>
<name>A0ABP7MK25_9GAMM</name>
<feature type="transmembrane region" description="Helical" evidence="1">
    <location>
        <begin position="54"/>
        <end position="73"/>
    </location>
</feature>